<accession>A0A1I2EBK9</accession>
<dbReference type="OrthoDB" id="1523307at2"/>
<dbReference type="EMBL" id="FONY01000009">
    <property type="protein sequence ID" value="SFE90332.1"/>
    <property type="molecule type" value="Genomic_DNA"/>
</dbReference>
<sequence length="239" mass="28063">MKQLNANWLTEGLIDFEYKKYIVLAYLQSANSEFEEKKLYPIFADLIFHYQNLLQIKESKKLIYEQFPQQISRADFEKLEIIYQKIVEDDEAMKEIEEIVSFALPRFKKMMQNGKNIYDYIESKLEIIPIGLLPIYSGEGYLFLNEYHVSDTKVYQYQITVFENTHEKYRAVNVQYVESVKKGIGQTYENLKISLVKKYKTFANPATFMVVSHIACPLQESLLPIAKRVLVRYVSSLAA</sequence>
<name>A0A1I2EBK9_9BACT</name>
<dbReference type="AlphaFoldDB" id="A0A1I2EBK9"/>
<dbReference type="STRING" id="1003.SAMN04488541_1009106"/>
<protein>
    <submittedName>
        <fullName evidence="1">Uncharacterized protein</fullName>
    </submittedName>
</protein>
<reference evidence="1 2" key="1">
    <citation type="submission" date="2016-10" db="EMBL/GenBank/DDBJ databases">
        <authorList>
            <person name="de Groot N.N."/>
        </authorList>
    </citation>
    <scope>NUCLEOTIDE SEQUENCE [LARGE SCALE GENOMIC DNA]</scope>
    <source>
        <strain>GEY</strain>
        <strain evidence="2">DSM 9560</strain>
    </source>
</reference>
<keyword evidence="2" id="KW-1185">Reference proteome</keyword>
<organism evidence="1 2">
    <name type="scientific">Thermoflexibacter ruber</name>
    <dbReference type="NCBI Taxonomy" id="1003"/>
    <lineage>
        <taxon>Bacteria</taxon>
        <taxon>Pseudomonadati</taxon>
        <taxon>Bacteroidota</taxon>
        <taxon>Cytophagia</taxon>
        <taxon>Cytophagales</taxon>
        <taxon>Thermoflexibacteraceae</taxon>
        <taxon>Thermoflexibacter</taxon>
    </lineage>
</organism>
<proteinExistence type="predicted"/>
<gene>
    <name evidence="1" type="ORF">SAMN04488541_1009106</name>
</gene>
<dbReference type="RefSeq" id="WP_091542316.1">
    <property type="nucleotide sequence ID" value="NZ_FONY01000009.1"/>
</dbReference>
<dbReference type="Proteomes" id="UP000199513">
    <property type="component" value="Unassembled WGS sequence"/>
</dbReference>
<evidence type="ECO:0000313" key="2">
    <source>
        <dbReference type="Proteomes" id="UP000199513"/>
    </source>
</evidence>
<evidence type="ECO:0000313" key="1">
    <source>
        <dbReference type="EMBL" id="SFE90332.1"/>
    </source>
</evidence>